<evidence type="ECO:0000313" key="3">
    <source>
        <dbReference type="Proteomes" id="UP000288805"/>
    </source>
</evidence>
<protein>
    <submittedName>
        <fullName evidence="2">Inosine triphosphate pyrophosphatase</fullName>
    </submittedName>
</protein>
<evidence type="ECO:0000256" key="1">
    <source>
        <dbReference type="ARBA" id="ARBA00022801"/>
    </source>
</evidence>
<dbReference type="PANTHER" id="PTHR11067">
    <property type="entry name" value="INOSINE TRIPHOSPHATE PYROPHOSPHATASE/HAM1 PROTEIN"/>
    <property type="match status" value="1"/>
</dbReference>
<dbReference type="AlphaFoldDB" id="A0A438C8C9"/>
<proteinExistence type="predicted"/>
<dbReference type="PANTHER" id="PTHR11067:SF9">
    <property type="entry name" value="INOSINE TRIPHOSPHATE PYROPHOSPHATASE"/>
    <property type="match status" value="1"/>
</dbReference>
<name>A0A438C8C9_VITVI</name>
<gene>
    <name evidence="2" type="primary">VIT_05s0051g00580_3</name>
    <name evidence="2" type="ORF">CK203_116933</name>
</gene>
<dbReference type="EMBL" id="QGNW01002478">
    <property type="protein sequence ID" value="RVW19448.1"/>
    <property type="molecule type" value="Genomic_DNA"/>
</dbReference>
<sequence>MKPLFVGLNNLLMAYEDKSAYALCAFSFALGPDAEPVTFLGKTPRKPRVYNFIRRIKGFASDYVATVRWKLLFNKLADALAKGKAWLKNAFYVEINSISTT</sequence>
<dbReference type="Proteomes" id="UP000288805">
    <property type="component" value="Unassembled WGS sequence"/>
</dbReference>
<evidence type="ECO:0000313" key="2">
    <source>
        <dbReference type="EMBL" id="RVW19448.1"/>
    </source>
</evidence>
<comment type="caution">
    <text evidence="2">The sequence shown here is derived from an EMBL/GenBank/DDBJ whole genome shotgun (WGS) entry which is preliminary data.</text>
</comment>
<organism evidence="2 3">
    <name type="scientific">Vitis vinifera</name>
    <name type="common">Grape</name>
    <dbReference type="NCBI Taxonomy" id="29760"/>
    <lineage>
        <taxon>Eukaryota</taxon>
        <taxon>Viridiplantae</taxon>
        <taxon>Streptophyta</taxon>
        <taxon>Embryophyta</taxon>
        <taxon>Tracheophyta</taxon>
        <taxon>Spermatophyta</taxon>
        <taxon>Magnoliopsida</taxon>
        <taxon>eudicotyledons</taxon>
        <taxon>Gunneridae</taxon>
        <taxon>Pentapetalae</taxon>
        <taxon>rosids</taxon>
        <taxon>Vitales</taxon>
        <taxon>Vitaceae</taxon>
        <taxon>Viteae</taxon>
        <taxon>Vitis</taxon>
    </lineage>
</organism>
<accession>A0A438C8C9</accession>
<dbReference type="GO" id="GO:0009143">
    <property type="term" value="P:nucleoside triphosphate catabolic process"/>
    <property type="evidence" value="ECO:0007669"/>
    <property type="project" value="InterPro"/>
</dbReference>
<keyword evidence="1" id="KW-0378">Hydrolase</keyword>
<reference evidence="2 3" key="1">
    <citation type="journal article" date="2018" name="PLoS Genet.">
        <title>Population sequencing reveals clonal diversity and ancestral inbreeding in the grapevine cultivar Chardonnay.</title>
        <authorList>
            <person name="Roach M.J."/>
            <person name="Johnson D.L."/>
            <person name="Bohlmann J."/>
            <person name="van Vuuren H.J."/>
            <person name="Jones S.J."/>
            <person name="Pretorius I.S."/>
            <person name="Schmidt S.A."/>
            <person name="Borneman A.R."/>
        </authorList>
    </citation>
    <scope>NUCLEOTIDE SEQUENCE [LARGE SCALE GENOMIC DNA]</scope>
    <source>
        <strain evidence="3">cv. Chardonnay</strain>
        <tissue evidence="2">Leaf</tissue>
    </source>
</reference>
<dbReference type="GO" id="GO:0047429">
    <property type="term" value="F:nucleoside triphosphate diphosphatase activity"/>
    <property type="evidence" value="ECO:0007669"/>
    <property type="project" value="InterPro"/>
</dbReference>
<dbReference type="InterPro" id="IPR002637">
    <property type="entry name" value="RdgB/HAM1"/>
</dbReference>